<feature type="transmembrane region" description="Helical" evidence="7">
    <location>
        <begin position="164"/>
        <end position="185"/>
    </location>
</feature>
<dbReference type="InterPro" id="IPR043428">
    <property type="entry name" value="LivM-like"/>
</dbReference>
<protein>
    <submittedName>
        <fullName evidence="8">Branched-chain amino acid ABC transporter permease</fullName>
    </submittedName>
</protein>
<evidence type="ECO:0000256" key="3">
    <source>
        <dbReference type="ARBA" id="ARBA00022692"/>
    </source>
</evidence>
<name>A0A7C9R7B4_9HYPH</name>
<feature type="transmembrane region" description="Helical" evidence="7">
    <location>
        <begin position="81"/>
        <end position="105"/>
    </location>
</feature>
<comment type="subcellular location">
    <subcellularLocation>
        <location evidence="1">Cell membrane</location>
        <topology evidence="1">Multi-pass membrane protein</topology>
    </subcellularLocation>
</comment>
<feature type="transmembrane region" description="Helical" evidence="7">
    <location>
        <begin position="256"/>
        <end position="283"/>
    </location>
</feature>
<evidence type="ECO:0000256" key="1">
    <source>
        <dbReference type="ARBA" id="ARBA00004651"/>
    </source>
</evidence>
<evidence type="ECO:0000256" key="6">
    <source>
        <dbReference type="SAM" id="MobiDB-lite"/>
    </source>
</evidence>
<keyword evidence="5 7" id="KW-0472">Membrane</keyword>
<feature type="transmembrane region" description="Helical" evidence="7">
    <location>
        <begin position="295"/>
        <end position="317"/>
    </location>
</feature>
<accession>A0A7C9R7B4</accession>
<dbReference type="CDD" id="cd06581">
    <property type="entry name" value="TM_PBP1_LivM_like"/>
    <property type="match status" value="1"/>
</dbReference>
<dbReference type="AlphaFoldDB" id="A0A7C9R7B4"/>
<proteinExistence type="predicted"/>
<gene>
    <name evidence="8" type="ORF">G6N74_11210</name>
</gene>
<feature type="transmembrane region" description="Helical" evidence="7">
    <location>
        <begin position="220"/>
        <end position="244"/>
    </location>
</feature>
<evidence type="ECO:0000256" key="2">
    <source>
        <dbReference type="ARBA" id="ARBA00022475"/>
    </source>
</evidence>
<keyword evidence="9" id="KW-1185">Reference proteome</keyword>
<evidence type="ECO:0000256" key="5">
    <source>
        <dbReference type="ARBA" id="ARBA00023136"/>
    </source>
</evidence>
<dbReference type="PANTHER" id="PTHR30482:SF10">
    <property type="entry name" value="HIGH-AFFINITY BRANCHED-CHAIN AMINO ACID TRANSPORT PROTEIN BRAE"/>
    <property type="match status" value="1"/>
</dbReference>
<sequence>MNSRILMMEAGRVLVGTLVCALVLPFIVDVHTATLLTIYAMLALSLGFIWGFGGILCFGQAAFYGLGAYTYALAAINFNGAWAAFALAILVPAVFAGLLGALMFYGRLSDVYLAVVTLVVTLILFKFFNSTAGPTYRIGEARLGGFNGIPGFPTLTVPGDPGTYIYGAGLFYFTIALLALVYLGLRLTLLSPFGRIIVSLRENEERTELLGYDVRFYKSAAFALSGGLAGLAGCLFANWAEIVTPGLFSLGQSAEIIIWVIVGGLGTLIGPMIGAALLGYLKFVLGHQSAVDNSFIMGVLLIVVVLFLQEGLVPTVARFMKAGLRRPSSKKSRRQRRRKRAVSNAG</sequence>
<evidence type="ECO:0000313" key="9">
    <source>
        <dbReference type="Proteomes" id="UP000481252"/>
    </source>
</evidence>
<keyword evidence="2" id="KW-1003">Cell membrane</keyword>
<evidence type="ECO:0000256" key="4">
    <source>
        <dbReference type="ARBA" id="ARBA00022989"/>
    </source>
</evidence>
<dbReference type="RefSeq" id="WP_165117268.1">
    <property type="nucleotide sequence ID" value="NZ_JAAKZG010000004.1"/>
</dbReference>
<organism evidence="8 9">
    <name type="scientific">Mesorhizobium zhangyense</name>
    <dbReference type="NCBI Taxonomy" id="1776730"/>
    <lineage>
        <taxon>Bacteria</taxon>
        <taxon>Pseudomonadati</taxon>
        <taxon>Pseudomonadota</taxon>
        <taxon>Alphaproteobacteria</taxon>
        <taxon>Hyphomicrobiales</taxon>
        <taxon>Phyllobacteriaceae</taxon>
        <taxon>Mesorhizobium</taxon>
    </lineage>
</organism>
<dbReference type="PANTHER" id="PTHR30482">
    <property type="entry name" value="HIGH-AFFINITY BRANCHED-CHAIN AMINO ACID TRANSPORT SYSTEM PERMEASE"/>
    <property type="match status" value="1"/>
</dbReference>
<reference evidence="8 9" key="1">
    <citation type="submission" date="2020-02" db="EMBL/GenBank/DDBJ databases">
        <title>Genome sequence of the type strain CGMCC 1.15528 of Mesorhizobium zhangyense.</title>
        <authorList>
            <person name="Gao J."/>
            <person name="Sun J."/>
        </authorList>
    </citation>
    <scope>NUCLEOTIDE SEQUENCE [LARGE SCALE GENOMIC DNA]</scope>
    <source>
        <strain evidence="8 9">CGMCC 1.15528</strain>
    </source>
</reference>
<dbReference type="Pfam" id="PF02653">
    <property type="entry name" value="BPD_transp_2"/>
    <property type="match status" value="1"/>
</dbReference>
<comment type="caution">
    <text evidence="8">The sequence shown here is derived from an EMBL/GenBank/DDBJ whole genome shotgun (WGS) entry which is preliminary data.</text>
</comment>
<dbReference type="InterPro" id="IPR001851">
    <property type="entry name" value="ABC_transp_permease"/>
</dbReference>
<dbReference type="Proteomes" id="UP000481252">
    <property type="component" value="Unassembled WGS sequence"/>
</dbReference>
<dbReference type="GO" id="GO:0015658">
    <property type="term" value="F:branched-chain amino acid transmembrane transporter activity"/>
    <property type="evidence" value="ECO:0007669"/>
    <property type="project" value="InterPro"/>
</dbReference>
<dbReference type="EMBL" id="JAAKZG010000004">
    <property type="protein sequence ID" value="NGN41639.1"/>
    <property type="molecule type" value="Genomic_DNA"/>
</dbReference>
<keyword evidence="4 7" id="KW-1133">Transmembrane helix</keyword>
<feature type="transmembrane region" description="Helical" evidence="7">
    <location>
        <begin position="111"/>
        <end position="128"/>
    </location>
</feature>
<dbReference type="GO" id="GO:0005886">
    <property type="term" value="C:plasma membrane"/>
    <property type="evidence" value="ECO:0007669"/>
    <property type="project" value="UniProtKB-SubCell"/>
</dbReference>
<keyword evidence="3 7" id="KW-0812">Transmembrane</keyword>
<feature type="region of interest" description="Disordered" evidence="6">
    <location>
        <begin position="326"/>
        <end position="346"/>
    </location>
</feature>
<evidence type="ECO:0000256" key="7">
    <source>
        <dbReference type="SAM" id="Phobius"/>
    </source>
</evidence>
<evidence type="ECO:0000313" key="8">
    <source>
        <dbReference type="EMBL" id="NGN41639.1"/>
    </source>
</evidence>